<keyword evidence="8" id="KW-1185">Reference proteome</keyword>
<feature type="region of interest" description="Disordered" evidence="5">
    <location>
        <begin position="152"/>
        <end position="187"/>
    </location>
</feature>
<name>A0A2A2KTI3_9BILA</name>
<keyword evidence="3" id="KW-0539">Nucleus</keyword>
<evidence type="ECO:0000256" key="3">
    <source>
        <dbReference type="ARBA" id="ARBA00023242"/>
    </source>
</evidence>
<reference evidence="7 8" key="1">
    <citation type="journal article" date="2017" name="Curr. Biol.">
        <title>Genome architecture and evolution of a unichromosomal asexual nematode.</title>
        <authorList>
            <person name="Fradin H."/>
            <person name="Zegar C."/>
            <person name="Gutwein M."/>
            <person name="Lucas J."/>
            <person name="Kovtun M."/>
            <person name="Corcoran D."/>
            <person name="Baugh L.R."/>
            <person name="Kiontke K."/>
            <person name="Gunsalus K."/>
            <person name="Fitch D.H."/>
            <person name="Piano F."/>
        </authorList>
    </citation>
    <scope>NUCLEOTIDE SEQUENCE [LARGE SCALE GENOMIC DNA]</scope>
    <source>
        <strain evidence="7">PF1309</strain>
    </source>
</reference>
<evidence type="ECO:0000259" key="6">
    <source>
        <dbReference type="PROSITE" id="PS50102"/>
    </source>
</evidence>
<gene>
    <name evidence="7" type="ORF">WR25_17913</name>
</gene>
<keyword evidence="2 4" id="KW-0694">RNA-binding</keyword>
<sequence length="448" mass="46884">MQALYQLSGAAQQYAAAQPGGQPVSLNNLALVQGNMPLLQQIQAAQQQQLAAVSAANLQQHNGMVVAAANHHQGLMGGVMDGNENKMIKEDPVVQAQAQQAQAQADYELSIQQQLAAIAHQQQAAVAQAQIGPQVTPQNSASAPIISSAMMVSTSQASGNPANQPQQQNGDASTSSDPNQAPKRLHVSNIPFRFRDPDLKAMFEKFGPVSDVEIIFNERGSKGFGFVTMEKAPDAERARAELNGTMVEGRKVEVNCATARIHTKKAKPPGAGILDPLNPLAIAAQNNAFLQAQLSRNLLLRNSLVQPQLLAASRGQLGLVGAIPQAAIPMAGLSQATTLPQIQAQQLLFAQAQLPHASAAQGLHQAYAASADPATAAMLMNEQTRLQLAAAQAQAQAQAAAGRGIPTSVATAAAAASLGEQYLGQALTAAMPSYQVNPALRINRFAPY</sequence>
<dbReference type="InterPro" id="IPR035979">
    <property type="entry name" value="RBD_domain_sf"/>
</dbReference>
<dbReference type="FunFam" id="3.30.70.330:FF:000821">
    <property type="entry name" value="Sex determination protein fox-1"/>
    <property type="match status" value="1"/>
</dbReference>
<organism evidence="7 8">
    <name type="scientific">Diploscapter pachys</name>
    <dbReference type="NCBI Taxonomy" id="2018661"/>
    <lineage>
        <taxon>Eukaryota</taxon>
        <taxon>Metazoa</taxon>
        <taxon>Ecdysozoa</taxon>
        <taxon>Nematoda</taxon>
        <taxon>Chromadorea</taxon>
        <taxon>Rhabditida</taxon>
        <taxon>Rhabditina</taxon>
        <taxon>Rhabditomorpha</taxon>
        <taxon>Rhabditoidea</taxon>
        <taxon>Rhabditidae</taxon>
        <taxon>Diploscapter</taxon>
    </lineage>
</organism>
<dbReference type="GO" id="GO:0005634">
    <property type="term" value="C:nucleus"/>
    <property type="evidence" value="ECO:0007669"/>
    <property type="project" value="UniProtKB-SubCell"/>
</dbReference>
<dbReference type="AlphaFoldDB" id="A0A2A2KTI3"/>
<dbReference type="InterPro" id="IPR047131">
    <property type="entry name" value="RBFOX1-like"/>
</dbReference>
<evidence type="ECO:0000256" key="5">
    <source>
        <dbReference type="SAM" id="MobiDB-lite"/>
    </source>
</evidence>
<dbReference type="GO" id="GO:0003729">
    <property type="term" value="F:mRNA binding"/>
    <property type="evidence" value="ECO:0007669"/>
    <property type="project" value="TreeGrafter"/>
</dbReference>
<dbReference type="PANTHER" id="PTHR15597">
    <property type="entry name" value="ATAXIN 2-BINDING PROTEIN 1-RELATED"/>
    <property type="match status" value="1"/>
</dbReference>
<dbReference type="GO" id="GO:0000381">
    <property type="term" value="P:regulation of alternative mRNA splicing, via spliceosome"/>
    <property type="evidence" value="ECO:0007669"/>
    <property type="project" value="InterPro"/>
</dbReference>
<dbReference type="GO" id="GO:0005737">
    <property type="term" value="C:cytoplasm"/>
    <property type="evidence" value="ECO:0007669"/>
    <property type="project" value="TreeGrafter"/>
</dbReference>
<accession>A0A2A2KTI3</accession>
<evidence type="ECO:0000256" key="1">
    <source>
        <dbReference type="ARBA" id="ARBA00004123"/>
    </source>
</evidence>
<dbReference type="SMART" id="SM00360">
    <property type="entry name" value="RRM"/>
    <property type="match status" value="1"/>
</dbReference>
<dbReference type="PROSITE" id="PS50102">
    <property type="entry name" value="RRM"/>
    <property type="match status" value="1"/>
</dbReference>
<evidence type="ECO:0000256" key="4">
    <source>
        <dbReference type="PROSITE-ProRule" id="PRU00176"/>
    </source>
</evidence>
<comment type="caution">
    <text evidence="7">The sequence shown here is derived from an EMBL/GenBank/DDBJ whole genome shotgun (WGS) entry which is preliminary data.</text>
</comment>
<dbReference type="PANTHER" id="PTHR15597:SF22">
    <property type="entry name" value="RNA-BINDING FOX PROTEIN 1, ISOFORM H"/>
    <property type="match status" value="1"/>
</dbReference>
<dbReference type="GO" id="GO:0007399">
    <property type="term" value="P:nervous system development"/>
    <property type="evidence" value="ECO:0007669"/>
    <property type="project" value="InterPro"/>
</dbReference>
<evidence type="ECO:0000313" key="8">
    <source>
        <dbReference type="Proteomes" id="UP000218231"/>
    </source>
</evidence>
<feature type="domain" description="RRM" evidence="6">
    <location>
        <begin position="183"/>
        <end position="259"/>
    </location>
</feature>
<evidence type="ECO:0000313" key="7">
    <source>
        <dbReference type="EMBL" id="PAV77252.1"/>
    </source>
</evidence>
<dbReference type="EMBL" id="LIAE01007739">
    <property type="protein sequence ID" value="PAV77252.1"/>
    <property type="molecule type" value="Genomic_DNA"/>
</dbReference>
<dbReference type="OrthoDB" id="5382468at2759"/>
<feature type="compositionally biased region" description="Low complexity" evidence="5">
    <location>
        <begin position="152"/>
        <end position="170"/>
    </location>
</feature>
<dbReference type="Pfam" id="PF00076">
    <property type="entry name" value="RRM_1"/>
    <property type="match status" value="1"/>
</dbReference>
<dbReference type="CDD" id="cd12407">
    <property type="entry name" value="RRM_FOX1_like"/>
    <property type="match status" value="1"/>
</dbReference>
<dbReference type="InterPro" id="IPR000504">
    <property type="entry name" value="RRM_dom"/>
</dbReference>
<dbReference type="Gene3D" id="3.30.70.330">
    <property type="match status" value="1"/>
</dbReference>
<dbReference type="Proteomes" id="UP000218231">
    <property type="component" value="Unassembled WGS sequence"/>
</dbReference>
<proteinExistence type="predicted"/>
<protein>
    <recommendedName>
        <fullName evidence="6">RRM domain-containing protein</fullName>
    </recommendedName>
</protein>
<comment type="subcellular location">
    <subcellularLocation>
        <location evidence="1">Nucleus</location>
    </subcellularLocation>
</comment>
<dbReference type="InterPro" id="IPR034237">
    <property type="entry name" value="FOX1_RRM"/>
</dbReference>
<dbReference type="SUPFAM" id="SSF54928">
    <property type="entry name" value="RNA-binding domain, RBD"/>
    <property type="match status" value="1"/>
</dbReference>
<dbReference type="InterPro" id="IPR012677">
    <property type="entry name" value="Nucleotide-bd_a/b_plait_sf"/>
</dbReference>
<dbReference type="STRING" id="2018661.A0A2A2KTI3"/>
<evidence type="ECO:0000256" key="2">
    <source>
        <dbReference type="ARBA" id="ARBA00022884"/>
    </source>
</evidence>